<proteinExistence type="predicted"/>
<dbReference type="InterPro" id="IPR029044">
    <property type="entry name" value="Nucleotide-diphossugar_trans"/>
</dbReference>
<gene>
    <name evidence="3" type="ORF">GCM10007854_03560</name>
</gene>
<keyword evidence="1" id="KW-0460">Magnesium</keyword>
<dbReference type="SUPFAM" id="SSF53448">
    <property type="entry name" value="Nucleotide-diphospho-sugar transferases"/>
    <property type="match status" value="1"/>
</dbReference>
<dbReference type="RefSeq" id="WP_284369153.1">
    <property type="nucleotide sequence ID" value="NZ_BSNJ01000001.1"/>
</dbReference>
<evidence type="ECO:0000256" key="1">
    <source>
        <dbReference type="ARBA" id="ARBA00022842"/>
    </source>
</evidence>
<feature type="domain" description="MobA-like NTP transferase" evidence="2">
    <location>
        <begin position="26"/>
        <end position="142"/>
    </location>
</feature>
<dbReference type="InterPro" id="IPR025877">
    <property type="entry name" value="MobA-like_NTP_Trfase"/>
</dbReference>
<dbReference type="Pfam" id="PF12804">
    <property type="entry name" value="NTP_transf_3"/>
    <property type="match status" value="1"/>
</dbReference>
<dbReference type="Gene3D" id="3.90.550.10">
    <property type="entry name" value="Spore Coat Polysaccharide Biosynthesis Protein SpsA, Chain A"/>
    <property type="match status" value="1"/>
</dbReference>
<dbReference type="Proteomes" id="UP001161390">
    <property type="component" value="Unassembled WGS sequence"/>
</dbReference>
<accession>A0ABQ5UYF1</accession>
<sequence>MSVSALVLAARRPGVEDPLAVKAGVSHKCLIEMDGGPMIELVLRSLAGSAHVRDIFISIDDPAALDDVIMIHDGSLGKPVTILQSSDNLFESVKDAMADRTRFPIIICTADNALQTVEMVDHFCVNFEDADCDVAVALTPAEVIWAKYPDGQRRPYTFKDGKYSNCNLFGLRTPQSVAAAEAFRGGGQFGKSKARIFKAFGLINLLMYHYTLVTLDDVFARLSKRFRVTVVPIIMPFAEAPIDVDNERTERIAREVLAERRRLAAS</sequence>
<reference evidence="3" key="1">
    <citation type="journal article" date="2014" name="Int. J. Syst. Evol. Microbiol.">
        <title>Complete genome of a new Firmicutes species belonging to the dominant human colonic microbiota ('Ruminococcus bicirculans') reveals two chromosomes and a selective capacity to utilize plant glucans.</title>
        <authorList>
            <consortium name="NISC Comparative Sequencing Program"/>
            <person name="Wegmann U."/>
            <person name="Louis P."/>
            <person name="Goesmann A."/>
            <person name="Henrissat B."/>
            <person name="Duncan S.H."/>
            <person name="Flint H.J."/>
        </authorList>
    </citation>
    <scope>NUCLEOTIDE SEQUENCE</scope>
    <source>
        <strain evidence="3">NBRC 108216</strain>
    </source>
</reference>
<evidence type="ECO:0000259" key="2">
    <source>
        <dbReference type="Pfam" id="PF12804"/>
    </source>
</evidence>
<evidence type="ECO:0000313" key="4">
    <source>
        <dbReference type="Proteomes" id="UP001161390"/>
    </source>
</evidence>
<comment type="caution">
    <text evidence="3">The sequence shown here is derived from an EMBL/GenBank/DDBJ whole genome shotgun (WGS) entry which is preliminary data.</text>
</comment>
<keyword evidence="4" id="KW-1185">Reference proteome</keyword>
<name>A0ABQ5UYF1_9PROT</name>
<evidence type="ECO:0000313" key="3">
    <source>
        <dbReference type="EMBL" id="GLQ19401.1"/>
    </source>
</evidence>
<organism evidence="3 4">
    <name type="scientific">Algimonas porphyrae</name>
    <dbReference type="NCBI Taxonomy" id="1128113"/>
    <lineage>
        <taxon>Bacteria</taxon>
        <taxon>Pseudomonadati</taxon>
        <taxon>Pseudomonadota</taxon>
        <taxon>Alphaproteobacteria</taxon>
        <taxon>Maricaulales</taxon>
        <taxon>Robiginitomaculaceae</taxon>
        <taxon>Algimonas</taxon>
    </lineage>
</organism>
<protein>
    <recommendedName>
        <fullName evidence="2">MobA-like NTP transferase domain-containing protein</fullName>
    </recommendedName>
</protein>
<reference evidence="3" key="2">
    <citation type="submission" date="2023-01" db="EMBL/GenBank/DDBJ databases">
        <title>Draft genome sequence of Algimonas porphyrae strain NBRC 108216.</title>
        <authorList>
            <person name="Sun Q."/>
            <person name="Mori K."/>
        </authorList>
    </citation>
    <scope>NUCLEOTIDE SEQUENCE</scope>
    <source>
        <strain evidence="3">NBRC 108216</strain>
    </source>
</reference>
<dbReference type="EMBL" id="BSNJ01000001">
    <property type="protein sequence ID" value="GLQ19401.1"/>
    <property type="molecule type" value="Genomic_DNA"/>
</dbReference>